<dbReference type="GeneID" id="98178617"/>
<dbReference type="InterPro" id="IPR011009">
    <property type="entry name" value="Kinase-like_dom_sf"/>
</dbReference>
<dbReference type="RefSeq" id="XP_070919395.1">
    <property type="nucleotide sequence ID" value="XM_071063294.1"/>
</dbReference>
<protein>
    <submittedName>
        <fullName evidence="2">Uncharacterized protein</fullName>
    </submittedName>
</protein>
<keyword evidence="3" id="KW-1185">Reference proteome</keyword>
<name>A0ABQ0GIT2_9PEZI</name>
<evidence type="ECO:0000256" key="1">
    <source>
        <dbReference type="SAM" id="MobiDB-lite"/>
    </source>
</evidence>
<proteinExistence type="predicted"/>
<accession>A0ABQ0GIT2</accession>
<reference evidence="2 3" key="1">
    <citation type="submission" date="2024-09" db="EMBL/GenBank/DDBJ databases">
        <title>Itraconazole resistance in Madurella fahalii resulting from another homologue of gene encoding cytochrome P450 14-alpha sterol demethylase (CYP51).</title>
        <authorList>
            <person name="Yoshioka I."/>
            <person name="Fahal A.H."/>
            <person name="Kaneko S."/>
            <person name="Yaguchi T."/>
        </authorList>
    </citation>
    <scope>NUCLEOTIDE SEQUENCE [LARGE SCALE GENOMIC DNA]</scope>
    <source>
        <strain evidence="2 3">IFM 68171</strain>
    </source>
</reference>
<gene>
    <name evidence="2" type="ORF">MFIFM68171_07874</name>
</gene>
<dbReference type="SUPFAM" id="SSF56112">
    <property type="entry name" value="Protein kinase-like (PK-like)"/>
    <property type="match status" value="1"/>
</dbReference>
<dbReference type="Proteomes" id="UP001628179">
    <property type="component" value="Unassembled WGS sequence"/>
</dbReference>
<feature type="region of interest" description="Disordered" evidence="1">
    <location>
        <begin position="34"/>
        <end position="53"/>
    </location>
</feature>
<dbReference type="Gene3D" id="3.30.200.20">
    <property type="entry name" value="Phosphorylase Kinase, domain 1"/>
    <property type="match status" value="1"/>
</dbReference>
<evidence type="ECO:0000313" key="2">
    <source>
        <dbReference type="EMBL" id="GAB1317664.1"/>
    </source>
</evidence>
<feature type="compositionally biased region" description="Basic and acidic residues" evidence="1">
    <location>
        <begin position="37"/>
        <end position="46"/>
    </location>
</feature>
<dbReference type="EMBL" id="BAAFSV010000004">
    <property type="protein sequence ID" value="GAB1317664.1"/>
    <property type="molecule type" value="Genomic_DNA"/>
</dbReference>
<organism evidence="2 3">
    <name type="scientific">Madurella fahalii</name>
    <dbReference type="NCBI Taxonomy" id="1157608"/>
    <lineage>
        <taxon>Eukaryota</taxon>
        <taxon>Fungi</taxon>
        <taxon>Dikarya</taxon>
        <taxon>Ascomycota</taxon>
        <taxon>Pezizomycotina</taxon>
        <taxon>Sordariomycetes</taxon>
        <taxon>Sordariomycetidae</taxon>
        <taxon>Sordariales</taxon>
        <taxon>Sordariales incertae sedis</taxon>
        <taxon>Madurella</taxon>
    </lineage>
</organism>
<comment type="caution">
    <text evidence="2">The sequence shown here is derived from an EMBL/GenBank/DDBJ whole genome shotgun (WGS) entry which is preliminary data.</text>
</comment>
<evidence type="ECO:0000313" key="3">
    <source>
        <dbReference type="Proteomes" id="UP001628179"/>
    </source>
</evidence>
<sequence>MKRNFSSALWEHMAPVFSEESCIFRLEPDQPLPFLKPDNRSQKPHEGASSVVHRMRVYEDHLPNPPRDFNNERRHAAVKEIRVADPEYTEFQAQFNNEAKALMDIRDLKHPHIIECLAAFTGDHKTT</sequence>